<evidence type="ECO:0000313" key="3">
    <source>
        <dbReference type="EMBL" id="ORY47090.1"/>
    </source>
</evidence>
<keyword evidence="4" id="KW-1185">Reference proteome</keyword>
<accession>A0A1Y2CJ67</accession>
<organism evidence="3 4">
    <name type="scientific">Leucosporidium creatinivorum</name>
    <dbReference type="NCBI Taxonomy" id="106004"/>
    <lineage>
        <taxon>Eukaryota</taxon>
        <taxon>Fungi</taxon>
        <taxon>Dikarya</taxon>
        <taxon>Basidiomycota</taxon>
        <taxon>Pucciniomycotina</taxon>
        <taxon>Microbotryomycetes</taxon>
        <taxon>Leucosporidiales</taxon>
        <taxon>Leucosporidium</taxon>
    </lineage>
</organism>
<dbReference type="STRING" id="106004.A0A1Y2CJ67"/>
<feature type="region of interest" description="Disordered" evidence="1">
    <location>
        <begin position="126"/>
        <end position="145"/>
    </location>
</feature>
<dbReference type="InterPro" id="IPR005123">
    <property type="entry name" value="Oxoglu/Fe-dep_dioxygenase_dom"/>
</dbReference>
<dbReference type="GO" id="GO:0005759">
    <property type="term" value="C:mitochondrial matrix"/>
    <property type="evidence" value="ECO:0007669"/>
    <property type="project" value="TreeGrafter"/>
</dbReference>
<evidence type="ECO:0000259" key="2">
    <source>
        <dbReference type="PROSITE" id="PS51471"/>
    </source>
</evidence>
<feature type="domain" description="Fe2OG dioxygenase" evidence="2">
    <location>
        <begin position="145"/>
        <end position="258"/>
    </location>
</feature>
<dbReference type="InParanoid" id="A0A1Y2CJ67"/>
<gene>
    <name evidence="3" type="ORF">BCR35DRAFT_285177</name>
</gene>
<dbReference type="EMBL" id="MCGR01000118">
    <property type="protein sequence ID" value="ORY47090.1"/>
    <property type="molecule type" value="Genomic_DNA"/>
</dbReference>
<dbReference type="Gene3D" id="2.60.120.590">
    <property type="entry name" value="Alpha-ketoglutarate-dependent dioxygenase AlkB-like"/>
    <property type="match status" value="1"/>
</dbReference>
<dbReference type="Pfam" id="PF13532">
    <property type="entry name" value="2OG-FeII_Oxy_2"/>
    <property type="match status" value="1"/>
</dbReference>
<dbReference type="PANTHER" id="PTHR21052">
    <property type="entry name" value="SPERMATOGENESIS ASSOCIATED 11-RELATED"/>
    <property type="match status" value="1"/>
</dbReference>
<reference evidence="3 4" key="1">
    <citation type="submission" date="2016-07" db="EMBL/GenBank/DDBJ databases">
        <title>Pervasive Adenine N6-methylation of Active Genes in Fungi.</title>
        <authorList>
            <consortium name="DOE Joint Genome Institute"/>
            <person name="Mondo S.J."/>
            <person name="Dannebaum R.O."/>
            <person name="Kuo R.C."/>
            <person name="Labutti K."/>
            <person name="Haridas S."/>
            <person name="Kuo A."/>
            <person name="Salamov A."/>
            <person name="Ahrendt S.R."/>
            <person name="Lipzen A."/>
            <person name="Sullivan W."/>
            <person name="Andreopoulos W.B."/>
            <person name="Clum A."/>
            <person name="Lindquist E."/>
            <person name="Daum C."/>
            <person name="Ramamoorthy G.K."/>
            <person name="Gryganskyi A."/>
            <person name="Culley D."/>
            <person name="Magnuson J.K."/>
            <person name="James T.Y."/>
            <person name="O'Malley M.A."/>
            <person name="Stajich J.E."/>
            <person name="Spatafora J.W."/>
            <person name="Visel A."/>
            <person name="Grigoriev I.V."/>
        </authorList>
    </citation>
    <scope>NUCLEOTIDE SEQUENCE [LARGE SCALE GENOMIC DNA]</scope>
    <source>
        <strain evidence="3 4">62-1032</strain>
    </source>
</reference>
<dbReference type="InterPro" id="IPR027450">
    <property type="entry name" value="AlkB-like"/>
</dbReference>
<name>A0A1Y2CJ67_9BASI</name>
<dbReference type="AlphaFoldDB" id="A0A1Y2CJ67"/>
<sequence length="279" mass="30650">MLKPRLPTLARCYSKLTTAPHPALHILPAFLAPSAQQLLLTASLALLAAPSRSTSHARKIARQWKKANPSWTPEHGFMSAEAYEWEEGHFDGVIEGYREMLVRAEMYDSANQDLVSVLQELYRLLPPSEDAPSPSPSPPTAAVDPPAHLLMHLLHLAPHGEIRPHVDNKEAFGRTIVGLSLGGERVMRFRRAEGEGEAADAPQEGPEEFEVLLRPGDVYVQSEPLRTHYTHEVLKTSQWEGREVGGTQRLSIMLRDKLPLAESSTNVGFGMGTGGMGSS</sequence>
<dbReference type="InterPro" id="IPR032870">
    <property type="entry name" value="ALKBH7-like"/>
</dbReference>
<comment type="caution">
    <text evidence="3">The sequence shown here is derived from an EMBL/GenBank/DDBJ whole genome shotgun (WGS) entry which is preliminary data.</text>
</comment>
<dbReference type="InterPro" id="IPR037151">
    <property type="entry name" value="AlkB-like_sf"/>
</dbReference>
<evidence type="ECO:0000256" key="1">
    <source>
        <dbReference type="SAM" id="MobiDB-lite"/>
    </source>
</evidence>
<proteinExistence type="predicted"/>
<dbReference type="PANTHER" id="PTHR21052:SF0">
    <property type="entry name" value="ALPHA-KETOGLUTARATE-DEPENDENT DIOXYGENASE ALKB HOMOLOG 7, MITOCHONDRIAL"/>
    <property type="match status" value="1"/>
</dbReference>
<dbReference type="GO" id="GO:0016706">
    <property type="term" value="F:2-oxoglutarate-dependent dioxygenase activity"/>
    <property type="evidence" value="ECO:0007669"/>
    <property type="project" value="TreeGrafter"/>
</dbReference>
<dbReference type="GO" id="GO:0006974">
    <property type="term" value="P:DNA damage response"/>
    <property type="evidence" value="ECO:0007669"/>
    <property type="project" value="InterPro"/>
</dbReference>
<dbReference type="OrthoDB" id="28127at2759"/>
<dbReference type="GO" id="GO:0006631">
    <property type="term" value="P:fatty acid metabolic process"/>
    <property type="evidence" value="ECO:0007669"/>
    <property type="project" value="TreeGrafter"/>
</dbReference>
<dbReference type="PROSITE" id="PS51471">
    <property type="entry name" value="FE2OG_OXY"/>
    <property type="match status" value="1"/>
</dbReference>
<protein>
    <recommendedName>
        <fullName evidence="2">Fe2OG dioxygenase domain-containing protein</fullName>
    </recommendedName>
</protein>
<dbReference type="Proteomes" id="UP000193467">
    <property type="component" value="Unassembled WGS sequence"/>
</dbReference>
<evidence type="ECO:0000313" key="4">
    <source>
        <dbReference type="Proteomes" id="UP000193467"/>
    </source>
</evidence>
<dbReference type="SUPFAM" id="SSF51197">
    <property type="entry name" value="Clavaminate synthase-like"/>
    <property type="match status" value="1"/>
</dbReference>